<dbReference type="SUPFAM" id="SSF110738">
    <property type="entry name" value="Glycerate kinase I"/>
    <property type="match status" value="1"/>
</dbReference>
<dbReference type="Gene3D" id="3.90.1510.10">
    <property type="entry name" value="Glycerate kinase, domain 2"/>
    <property type="match status" value="1"/>
</dbReference>
<dbReference type="PIRSF" id="PIRSF006078">
    <property type="entry name" value="GlxK"/>
    <property type="match status" value="1"/>
</dbReference>
<evidence type="ECO:0000313" key="6">
    <source>
        <dbReference type="Proteomes" id="UP000427636"/>
    </source>
</evidence>
<protein>
    <submittedName>
        <fullName evidence="5">Glycerate kinase</fullName>
        <ecNumber evidence="5">2.7.1.-</ecNumber>
    </submittedName>
</protein>
<name>A0ABX6FKB4_9BACL</name>
<comment type="similarity">
    <text evidence="1 4">Belongs to the glycerate kinase type-1 family.</text>
</comment>
<evidence type="ECO:0000256" key="3">
    <source>
        <dbReference type="ARBA" id="ARBA00022777"/>
    </source>
</evidence>
<dbReference type="GeneID" id="84803216"/>
<dbReference type="GO" id="GO:0016301">
    <property type="term" value="F:kinase activity"/>
    <property type="evidence" value="ECO:0007669"/>
    <property type="project" value="UniProtKB-KW"/>
</dbReference>
<keyword evidence="2 4" id="KW-0808">Transferase</keyword>
<dbReference type="InterPro" id="IPR018193">
    <property type="entry name" value="Glyc_kinase_flavodox-like_fold"/>
</dbReference>
<dbReference type="EC" id="2.7.1.-" evidence="5"/>
<evidence type="ECO:0000256" key="1">
    <source>
        <dbReference type="ARBA" id="ARBA00006284"/>
    </source>
</evidence>
<dbReference type="NCBIfam" id="TIGR00045">
    <property type="entry name" value="glycerate kinase"/>
    <property type="match status" value="1"/>
</dbReference>
<organism evidence="5 6">
    <name type="scientific">Gemella sanguinis</name>
    <dbReference type="NCBI Taxonomy" id="84135"/>
    <lineage>
        <taxon>Bacteria</taxon>
        <taxon>Bacillati</taxon>
        <taxon>Bacillota</taxon>
        <taxon>Bacilli</taxon>
        <taxon>Bacillales</taxon>
        <taxon>Gemellaceae</taxon>
        <taxon>Gemella</taxon>
    </lineage>
</organism>
<keyword evidence="6" id="KW-1185">Reference proteome</keyword>
<gene>
    <name evidence="5" type="ORF">FOC50_08110</name>
</gene>
<dbReference type="Gene3D" id="3.40.50.10350">
    <property type="entry name" value="Glycerate kinase, domain 1"/>
    <property type="match status" value="1"/>
</dbReference>
<dbReference type="PANTHER" id="PTHR21599">
    <property type="entry name" value="GLYCERATE KINASE"/>
    <property type="match status" value="1"/>
</dbReference>
<dbReference type="RefSeq" id="WP_006365007.1">
    <property type="nucleotide sequence ID" value="NZ_CP046313.1"/>
</dbReference>
<dbReference type="Pfam" id="PF02595">
    <property type="entry name" value="Gly_kinase"/>
    <property type="match status" value="1"/>
</dbReference>
<sequence>MKILVAVNEFKGSLTSREIAELISKLANERYKNIEIEPEVIADGGDGFLDIFNNFSEKEVLVTNAMGEKIKASYLVDYDNKKAVIEVAEIIGLKKVSEKNPYLASTYGLGEVIKSLLQENIRDFIIGLGGSATNDCGIGMLSALGYKFFDKNNNECIHGINALSKINRIDDSYLNENLKNAKFTLVSDVENILCGQEGATYVFSKQKGLKEENFQIVDDYVNKFTRIVYNKYNTNYSNILGSGAAGGLAYGFLTFTNSEIKKGSDFMIEYLKIEEKIKEVEIVITGEGKLDLQSFMGKAPIEIARLAKKYKKSVIFLAGTISDKEIDTLNASTKGIIDASFSILRGISTLDEAMNKVIAISNLENTVSQVFNLLEIFKDEQ</sequence>
<evidence type="ECO:0000256" key="4">
    <source>
        <dbReference type="PIRNR" id="PIRNR006078"/>
    </source>
</evidence>
<dbReference type="Proteomes" id="UP000427636">
    <property type="component" value="Chromosome"/>
</dbReference>
<keyword evidence="3 4" id="KW-0418">Kinase</keyword>
<dbReference type="InterPro" id="IPR036129">
    <property type="entry name" value="Glycerate_kinase_sf"/>
</dbReference>
<dbReference type="InterPro" id="IPR004381">
    <property type="entry name" value="Glycerate_kinase"/>
</dbReference>
<accession>A0ABX6FKB4</accession>
<evidence type="ECO:0000313" key="5">
    <source>
        <dbReference type="EMBL" id="QGS08229.1"/>
    </source>
</evidence>
<dbReference type="InterPro" id="IPR018197">
    <property type="entry name" value="Glycerate_kinase_RE-like"/>
</dbReference>
<reference evidence="5 6" key="1">
    <citation type="submission" date="2019-11" db="EMBL/GenBank/DDBJ databases">
        <title>FDA dAtabase for Regulatory Grade micrObial Sequences (FDA-ARGOS): Supporting development and validation of Infectious Disease Dx tests.</title>
        <authorList>
            <person name="Turner S."/>
            <person name="Byrd R."/>
            <person name="Tallon L."/>
            <person name="Sadzewicz L."/>
            <person name="Vavikolanu K."/>
            <person name="Mehta A."/>
            <person name="Aluvathingal J."/>
            <person name="Nadendla S."/>
            <person name="Myers T."/>
            <person name="Yan Y."/>
            <person name="Sichtig H."/>
        </authorList>
    </citation>
    <scope>NUCLEOTIDE SEQUENCE [LARGE SCALE GENOMIC DNA]</scope>
    <source>
        <strain evidence="5 6">FDAARGOS_742</strain>
    </source>
</reference>
<dbReference type="EMBL" id="CP046313">
    <property type="protein sequence ID" value="QGS08229.1"/>
    <property type="molecule type" value="Genomic_DNA"/>
</dbReference>
<dbReference type="PANTHER" id="PTHR21599:SF0">
    <property type="entry name" value="GLYCERATE KINASE"/>
    <property type="match status" value="1"/>
</dbReference>
<proteinExistence type="inferred from homology"/>
<evidence type="ECO:0000256" key="2">
    <source>
        <dbReference type="ARBA" id="ARBA00022679"/>
    </source>
</evidence>